<evidence type="ECO:0000313" key="7">
    <source>
        <dbReference type="EMBL" id="BBL05307.1"/>
    </source>
</evidence>
<sequence length="183" mass="21507">MSMEERILAERCKAGDNDARRELYTRFGGRLLGICLRYVGDRATAEDLLHDCFIKVFAAIDRFSWRGEGSLRAWMERIAVNVSLEALRQKRRLHYPTTVDRLPERYEEPTSDEMERLPYDDLKRLIAELPDGYRTVFNLYCIEELSHREIAERLGISEKTSSSQLFRAKALLARRIKEYVKDK</sequence>
<dbReference type="InterPro" id="IPR013324">
    <property type="entry name" value="RNA_pol_sigma_r3/r4-like"/>
</dbReference>
<dbReference type="InterPro" id="IPR007627">
    <property type="entry name" value="RNA_pol_sigma70_r2"/>
</dbReference>
<dbReference type="PANTHER" id="PTHR43133">
    <property type="entry name" value="RNA POLYMERASE ECF-TYPE SIGMA FACTO"/>
    <property type="match status" value="1"/>
</dbReference>
<dbReference type="PANTHER" id="PTHR43133:SF46">
    <property type="entry name" value="RNA POLYMERASE SIGMA-70 FACTOR ECF SUBFAMILY"/>
    <property type="match status" value="1"/>
</dbReference>
<evidence type="ECO:0000256" key="3">
    <source>
        <dbReference type="ARBA" id="ARBA00023082"/>
    </source>
</evidence>
<dbReference type="InterPro" id="IPR014284">
    <property type="entry name" value="RNA_pol_sigma-70_dom"/>
</dbReference>
<keyword evidence="7" id="KW-0240">DNA-directed RNA polymerase</keyword>
<accession>A0A4Y1WWG6</accession>
<evidence type="ECO:0000259" key="5">
    <source>
        <dbReference type="Pfam" id="PF04542"/>
    </source>
</evidence>
<reference evidence="8" key="1">
    <citation type="submission" date="2019-06" db="EMBL/GenBank/DDBJ databases">
        <title>Alistipes onderdonkii subsp. vulgaris subsp. nov., Alistipes dispar sp. nov. and Alistipes communis sp. nov., isolated from human faeces, and creation of Alistipes onderdonkii subsp. onderdonkii subsp. nov.</title>
        <authorList>
            <person name="Sakamoto M."/>
            <person name="Ikeyama N."/>
            <person name="Ogata Y."/>
            <person name="Suda W."/>
            <person name="Iino T."/>
            <person name="Hattori M."/>
            <person name="Ohkuma M."/>
        </authorList>
    </citation>
    <scope>NUCLEOTIDE SEQUENCE [LARGE SCALE GENOMIC DNA]</scope>
    <source>
        <strain evidence="8">5CBH24</strain>
    </source>
</reference>
<dbReference type="Gene3D" id="1.10.1740.10">
    <property type="match status" value="1"/>
</dbReference>
<dbReference type="KEGG" id="acou:A5CBH24_26200"/>
<dbReference type="InterPro" id="IPR036388">
    <property type="entry name" value="WH-like_DNA-bd_sf"/>
</dbReference>
<dbReference type="GO" id="GO:0003677">
    <property type="term" value="F:DNA binding"/>
    <property type="evidence" value="ECO:0007669"/>
    <property type="project" value="InterPro"/>
</dbReference>
<dbReference type="GO" id="GO:0000428">
    <property type="term" value="C:DNA-directed RNA polymerase complex"/>
    <property type="evidence" value="ECO:0007669"/>
    <property type="project" value="UniProtKB-KW"/>
</dbReference>
<evidence type="ECO:0000313" key="8">
    <source>
        <dbReference type="Proteomes" id="UP000318946"/>
    </source>
</evidence>
<gene>
    <name evidence="7" type="ORF">A5CBH24_26200</name>
</gene>
<keyword evidence="2" id="KW-0805">Transcription regulation</keyword>
<dbReference type="Gene3D" id="1.10.10.10">
    <property type="entry name" value="Winged helix-like DNA-binding domain superfamily/Winged helix DNA-binding domain"/>
    <property type="match status" value="1"/>
</dbReference>
<protein>
    <submittedName>
        <fullName evidence="7">DNA-directed RNA polymerase sigma-70 factor</fullName>
    </submittedName>
</protein>
<evidence type="ECO:0000256" key="4">
    <source>
        <dbReference type="ARBA" id="ARBA00023163"/>
    </source>
</evidence>
<dbReference type="GO" id="GO:0016987">
    <property type="term" value="F:sigma factor activity"/>
    <property type="evidence" value="ECO:0007669"/>
    <property type="project" value="UniProtKB-KW"/>
</dbReference>
<feature type="domain" description="RNA polymerase sigma-70 region 2" evidence="5">
    <location>
        <begin position="23"/>
        <end position="92"/>
    </location>
</feature>
<dbReference type="InterPro" id="IPR039425">
    <property type="entry name" value="RNA_pol_sigma-70-like"/>
</dbReference>
<evidence type="ECO:0000256" key="1">
    <source>
        <dbReference type="ARBA" id="ARBA00010641"/>
    </source>
</evidence>
<dbReference type="Pfam" id="PF04542">
    <property type="entry name" value="Sigma70_r2"/>
    <property type="match status" value="1"/>
</dbReference>
<feature type="domain" description="RNA polymerase sigma factor 70 region 4 type 2" evidence="6">
    <location>
        <begin position="121"/>
        <end position="172"/>
    </location>
</feature>
<dbReference type="EMBL" id="AP019735">
    <property type="protein sequence ID" value="BBL05307.1"/>
    <property type="molecule type" value="Genomic_DNA"/>
</dbReference>
<proteinExistence type="inferred from homology"/>
<comment type="similarity">
    <text evidence="1">Belongs to the sigma-70 factor family. ECF subfamily.</text>
</comment>
<evidence type="ECO:0000256" key="2">
    <source>
        <dbReference type="ARBA" id="ARBA00023015"/>
    </source>
</evidence>
<keyword evidence="4" id="KW-0804">Transcription</keyword>
<organism evidence="7 8">
    <name type="scientific">Alistipes communis</name>
    <dbReference type="NCBI Taxonomy" id="2585118"/>
    <lineage>
        <taxon>Bacteria</taxon>
        <taxon>Pseudomonadati</taxon>
        <taxon>Bacteroidota</taxon>
        <taxon>Bacteroidia</taxon>
        <taxon>Bacteroidales</taxon>
        <taxon>Rikenellaceae</taxon>
        <taxon>Alistipes</taxon>
    </lineage>
</organism>
<dbReference type="GO" id="GO:0006352">
    <property type="term" value="P:DNA-templated transcription initiation"/>
    <property type="evidence" value="ECO:0007669"/>
    <property type="project" value="InterPro"/>
</dbReference>
<dbReference type="CDD" id="cd06171">
    <property type="entry name" value="Sigma70_r4"/>
    <property type="match status" value="1"/>
</dbReference>
<evidence type="ECO:0000259" key="6">
    <source>
        <dbReference type="Pfam" id="PF08281"/>
    </source>
</evidence>
<dbReference type="InterPro" id="IPR013249">
    <property type="entry name" value="RNA_pol_sigma70_r4_t2"/>
</dbReference>
<dbReference type="SUPFAM" id="SSF88946">
    <property type="entry name" value="Sigma2 domain of RNA polymerase sigma factors"/>
    <property type="match status" value="1"/>
</dbReference>
<keyword evidence="8" id="KW-1185">Reference proteome</keyword>
<dbReference type="SUPFAM" id="SSF88659">
    <property type="entry name" value="Sigma3 and sigma4 domains of RNA polymerase sigma factors"/>
    <property type="match status" value="1"/>
</dbReference>
<dbReference type="Proteomes" id="UP000318946">
    <property type="component" value="Chromosome"/>
</dbReference>
<dbReference type="Pfam" id="PF08281">
    <property type="entry name" value="Sigma70_r4_2"/>
    <property type="match status" value="1"/>
</dbReference>
<dbReference type="NCBIfam" id="TIGR02937">
    <property type="entry name" value="sigma70-ECF"/>
    <property type="match status" value="1"/>
</dbReference>
<name>A0A4Y1WWG6_9BACT</name>
<dbReference type="AlphaFoldDB" id="A0A4Y1WWG6"/>
<keyword evidence="3" id="KW-0731">Sigma factor</keyword>
<dbReference type="InterPro" id="IPR013325">
    <property type="entry name" value="RNA_pol_sigma_r2"/>
</dbReference>